<reference evidence="1 2" key="1">
    <citation type="journal article" date="2012" name="J. Bacteriol.">
        <title>Draft Genome Sequence Determination for Cystic Fibrosis and Chronic Granulomatous Disease Burkholderia multivorans Isolates.</title>
        <authorList>
            <person name="Varga J.J."/>
            <person name="Losada L."/>
            <person name="Zelazny A.M."/>
            <person name="Brinkac L."/>
            <person name="Harkins D."/>
            <person name="Radune D."/>
            <person name="Hostetler J."/>
            <person name="Sampaio E.P."/>
            <person name="Ronning C.M."/>
            <person name="Nierman W.C."/>
            <person name="Greenberg D.E."/>
            <person name="Holland S.M."/>
            <person name="Goldberg J.B."/>
        </authorList>
    </citation>
    <scope>NUCLEOTIDE SEQUENCE [LARGE SCALE GENOMIC DNA]</scope>
    <source>
        <strain evidence="1 2">CGD2</strain>
    </source>
</reference>
<dbReference type="Proteomes" id="UP000004535">
    <property type="component" value="Unassembled WGS sequence"/>
</dbReference>
<sequence>MTCQKVFPVHLSSRPMHDRIRARQFDYFSSDIDYRFFSQ</sequence>
<name>B9BNT0_9BURK</name>
<evidence type="ECO:0000313" key="1">
    <source>
        <dbReference type="EMBL" id="EEE07248.1"/>
    </source>
</evidence>
<organism evidence="1 2">
    <name type="scientific">Burkholderia multivorans CGD2</name>
    <dbReference type="NCBI Taxonomy" id="513052"/>
    <lineage>
        <taxon>Bacteria</taxon>
        <taxon>Pseudomonadati</taxon>
        <taxon>Pseudomonadota</taxon>
        <taxon>Betaproteobacteria</taxon>
        <taxon>Burkholderiales</taxon>
        <taxon>Burkholderiaceae</taxon>
        <taxon>Burkholderia</taxon>
        <taxon>Burkholderia cepacia complex</taxon>
    </lineage>
</organism>
<dbReference type="EMBL" id="ACFC01000004">
    <property type="protein sequence ID" value="EEE07248.1"/>
    <property type="molecule type" value="Genomic_DNA"/>
</dbReference>
<evidence type="ECO:0000313" key="2">
    <source>
        <dbReference type="Proteomes" id="UP000004535"/>
    </source>
</evidence>
<proteinExistence type="predicted"/>
<gene>
    <name evidence="1" type="ORF">BURMUCGD2_6350</name>
</gene>
<accession>B9BNT0</accession>
<dbReference type="AlphaFoldDB" id="B9BNT0"/>
<protein>
    <submittedName>
        <fullName evidence="1">Uncharacterized protein</fullName>
    </submittedName>
</protein>
<comment type="caution">
    <text evidence="1">The sequence shown here is derived from an EMBL/GenBank/DDBJ whole genome shotgun (WGS) entry which is preliminary data.</text>
</comment>